<organism evidence="4">
    <name type="scientific">Schistocephalus solidus</name>
    <name type="common">Tapeworm</name>
    <dbReference type="NCBI Taxonomy" id="70667"/>
    <lineage>
        <taxon>Eukaryota</taxon>
        <taxon>Metazoa</taxon>
        <taxon>Spiralia</taxon>
        <taxon>Lophotrochozoa</taxon>
        <taxon>Platyhelminthes</taxon>
        <taxon>Cestoda</taxon>
        <taxon>Eucestoda</taxon>
        <taxon>Diphyllobothriidea</taxon>
        <taxon>Diphyllobothriidae</taxon>
        <taxon>Schistocephalus</taxon>
    </lineage>
</organism>
<name>A0A183SV63_SCHSO</name>
<feature type="region of interest" description="Disordered" evidence="1">
    <location>
        <begin position="1"/>
        <end position="21"/>
    </location>
</feature>
<dbReference type="Proteomes" id="UP000275846">
    <property type="component" value="Unassembled WGS sequence"/>
</dbReference>
<gene>
    <name evidence="2" type="ORF">SSLN_LOCUS8111</name>
</gene>
<protein>
    <submittedName>
        <fullName evidence="2 4">Uncharacterized protein</fullName>
    </submittedName>
</protein>
<evidence type="ECO:0000256" key="1">
    <source>
        <dbReference type="SAM" id="MobiDB-lite"/>
    </source>
</evidence>
<proteinExistence type="predicted"/>
<dbReference type="WBParaSite" id="SSLN_0000842101-mRNA-1">
    <property type="protein sequence ID" value="SSLN_0000842101-mRNA-1"/>
    <property type="gene ID" value="SSLN_0000842101"/>
</dbReference>
<reference evidence="4" key="1">
    <citation type="submission" date="2016-06" db="UniProtKB">
        <authorList>
            <consortium name="WormBaseParasite"/>
        </authorList>
    </citation>
    <scope>IDENTIFICATION</scope>
</reference>
<dbReference type="OrthoDB" id="10063195at2759"/>
<reference evidence="2 3" key="2">
    <citation type="submission" date="2018-11" db="EMBL/GenBank/DDBJ databases">
        <authorList>
            <consortium name="Pathogen Informatics"/>
        </authorList>
    </citation>
    <scope>NUCLEOTIDE SEQUENCE [LARGE SCALE GENOMIC DNA]</scope>
    <source>
        <strain evidence="2 3">NST_G2</strain>
    </source>
</reference>
<feature type="compositionally biased region" description="Basic residues" evidence="1">
    <location>
        <begin position="1"/>
        <end position="13"/>
    </location>
</feature>
<evidence type="ECO:0000313" key="3">
    <source>
        <dbReference type="Proteomes" id="UP000275846"/>
    </source>
</evidence>
<accession>A0A183SV63</accession>
<evidence type="ECO:0000313" key="4">
    <source>
        <dbReference type="WBParaSite" id="SSLN_0000842101-mRNA-1"/>
    </source>
</evidence>
<keyword evidence="3" id="KW-1185">Reference proteome</keyword>
<sequence>MMMRRRRKKKKRRNDASSPVEVQLTEHGRTFKYHKARILATAWTPPCGYTTGNCDDWRTKPSESLWCCVCLHTRYVCFLHPSTHLPPLSPLPSSLLHPAATPRATATTGELNQVRVSGVVCVSPHPVRLLSSPLYPPPSPFPSTILPALLSTPPCPTLHSSLLKILLPLSLPFTISILALLSSRPFPSPFPLLPRSKKNRLKQRMAVVAREMARYKAELAAFSKTRFSEQGQLEESFPPQGINDRLMSIRLPLRGDMFAAIITAYAPPMTSSDSVKDKFYEVLHALLVTVPNELANRLVNHPVTDKDISEANRWFLPRDTVQSTALNVLGCARHQHPDWFDENDATINALFAEKNRLHKASVDRPTDANKAAFYRSHRLEQQRLQKSAHGEDANPEALGWALQKRSQPALHHLRRRH</sequence>
<dbReference type="AlphaFoldDB" id="A0A183SV63"/>
<evidence type="ECO:0000313" key="2">
    <source>
        <dbReference type="EMBL" id="VDL94496.1"/>
    </source>
</evidence>
<dbReference type="EMBL" id="UYSU01034475">
    <property type="protein sequence ID" value="VDL94496.1"/>
    <property type="molecule type" value="Genomic_DNA"/>
</dbReference>